<dbReference type="Pfam" id="PF04282">
    <property type="entry name" value="DUF438"/>
    <property type="match status" value="1"/>
</dbReference>
<evidence type="ECO:0000259" key="2">
    <source>
        <dbReference type="Pfam" id="PF04282"/>
    </source>
</evidence>
<feature type="domain" description="DUF438" evidence="2">
    <location>
        <begin position="15"/>
        <end position="81"/>
    </location>
</feature>
<dbReference type="Pfam" id="PF01814">
    <property type="entry name" value="Hemerythrin"/>
    <property type="match status" value="1"/>
</dbReference>
<dbReference type="AlphaFoldDB" id="A0A1V4SFS0"/>
<keyword evidence="4" id="KW-1185">Reference proteome</keyword>
<dbReference type="Proteomes" id="UP000191554">
    <property type="component" value="Unassembled WGS sequence"/>
</dbReference>
<proteinExistence type="predicted"/>
<reference evidence="3 4" key="1">
    <citation type="submission" date="2017-03" db="EMBL/GenBank/DDBJ databases">
        <title>Genome sequence of Clostridium hungatei DSM 14427.</title>
        <authorList>
            <person name="Poehlein A."/>
            <person name="Daniel R."/>
        </authorList>
    </citation>
    <scope>NUCLEOTIDE SEQUENCE [LARGE SCALE GENOMIC DNA]</scope>
    <source>
        <strain evidence="3 4">DSM 14427</strain>
    </source>
</reference>
<evidence type="ECO:0000313" key="3">
    <source>
        <dbReference type="EMBL" id="OPX42101.1"/>
    </source>
</evidence>
<dbReference type="GO" id="GO:0005886">
    <property type="term" value="C:plasma membrane"/>
    <property type="evidence" value="ECO:0007669"/>
    <property type="project" value="TreeGrafter"/>
</dbReference>
<dbReference type="InterPro" id="IPR012312">
    <property type="entry name" value="Hemerythrin-like"/>
</dbReference>
<feature type="domain" description="Hemerythrin-like" evidence="1">
    <location>
        <begin position="94"/>
        <end position="224"/>
    </location>
</feature>
<dbReference type="SUPFAM" id="SSF55785">
    <property type="entry name" value="PYP-like sensor domain (PAS domain)"/>
    <property type="match status" value="1"/>
</dbReference>
<evidence type="ECO:0000259" key="1">
    <source>
        <dbReference type="Pfam" id="PF01814"/>
    </source>
</evidence>
<dbReference type="InterPro" id="IPR035965">
    <property type="entry name" value="PAS-like_dom_sf"/>
</dbReference>
<comment type="caution">
    <text evidence="3">The sequence shown here is derived from an EMBL/GenBank/DDBJ whole genome shotgun (WGS) entry which is preliminary data.</text>
</comment>
<organism evidence="3 4">
    <name type="scientific">Ruminiclostridium hungatei</name>
    <name type="common">Clostridium hungatei</name>
    <dbReference type="NCBI Taxonomy" id="48256"/>
    <lineage>
        <taxon>Bacteria</taxon>
        <taxon>Bacillati</taxon>
        <taxon>Bacillota</taxon>
        <taxon>Clostridia</taxon>
        <taxon>Eubacteriales</taxon>
        <taxon>Oscillospiraceae</taxon>
        <taxon>Ruminiclostridium</taxon>
    </lineage>
</organism>
<dbReference type="EMBL" id="MZGX01000034">
    <property type="protein sequence ID" value="OPX42101.1"/>
    <property type="molecule type" value="Genomic_DNA"/>
</dbReference>
<dbReference type="PANTHER" id="PTHR39966:SF3">
    <property type="entry name" value="DUF438 DOMAIN-CONTAINING PROTEIN"/>
    <property type="match status" value="1"/>
</dbReference>
<dbReference type="InterPro" id="IPR007380">
    <property type="entry name" value="DUF438"/>
</dbReference>
<dbReference type="OrthoDB" id="9769774at2"/>
<dbReference type="RefSeq" id="WP_080066467.1">
    <property type="nucleotide sequence ID" value="NZ_MZGX01000034.1"/>
</dbReference>
<protein>
    <submittedName>
        <fullName evidence="3">Hemerythrin HHE cation binding domain protein</fullName>
    </submittedName>
</protein>
<sequence>MSEFINNRQYRQKILKEIILELHQGKAVDQVKARFEELIKGISPGEISEMEQALIMEGMPLEEIQRLCDVHAAVFKGSIEEIHRPQRPEEVPGHPVHTFKMENRKLEALINQRIKPHLEDFKNDESPDSVEKLMEDFNTLWEIDKHYSRKENLLFPFMEKYGITAPPKVMWGVDDEIRAAVKGTLKALAHGGTDGQSCIKMAEEAANRVIEMIFKEENILFPMVLETLAEDEWLQIQEASEEIGYCMVEPGSKWLPAKVNVEQKAKEEGEQPLSNGYVKFDAGILLPEEINSMLNTLPVDITFVDKDGMVKYFTQGKDRIFARPKTIIGREVKNCHPPASVHIVEGIVEDLKSGKKEHEDFWIKMGSRYVYIRYFAVRDKNGEFLGTLEFTQDIKPIQEITGEKRLVENSSNK</sequence>
<accession>A0A1V4SFS0</accession>
<gene>
    <name evidence="3" type="ORF">CLHUN_40060</name>
</gene>
<dbReference type="Gene3D" id="1.20.120.520">
    <property type="entry name" value="nmb1532 protein domain like"/>
    <property type="match status" value="1"/>
</dbReference>
<dbReference type="PANTHER" id="PTHR39966">
    <property type="entry name" value="BLL2471 PROTEIN-RELATED"/>
    <property type="match status" value="1"/>
</dbReference>
<evidence type="ECO:0000313" key="4">
    <source>
        <dbReference type="Proteomes" id="UP000191554"/>
    </source>
</evidence>
<name>A0A1V4SFS0_RUMHU</name>
<dbReference type="STRING" id="48256.CLHUN_40060"/>
<dbReference type="Pfam" id="PF13596">
    <property type="entry name" value="PAS_10"/>
    <property type="match status" value="1"/>
</dbReference>